<dbReference type="Proteomes" id="UP000274556">
    <property type="component" value="Unassembled WGS sequence"/>
</dbReference>
<evidence type="ECO:0000256" key="2">
    <source>
        <dbReference type="SAM" id="MobiDB-lite"/>
    </source>
</evidence>
<dbReference type="GO" id="GO:0009253">
    <property type="term" value="P:peptidoglycan catabolic process"/>
    <property type="evidence" value="ECO:0007669"/>
    <property type="project" value="TreeGrafter"/>
</dbReference>
<keyword evidence="3" id="KW-0732">Signal</keyword>
<evidence type="ECO:0000256" key="3">
    <source>
        <dbReference type="SAM" id="SignalP"/>
    </source>
</evidence>
<dbReference type="PANTHER" id="PTHR30163">
    <property type="entry name" value="MEMBRANE-BOUND LYTIC MUREIN TRANSGLYCOSYLASE B"/>
    <property type="match status" value="1"/>
</dbReference>
<evidence type="ECO:0000256" key="1">
    <source>
        <dbReference type="PIRSR" id="PIRSR611757-1"/>
    </source>
</evidence>
<dbReference type="SUPFAM" id="SSF53955">
    <property type="entry name" value="Lysozyme-like"/>
    <property type="match status" value="1"/>
</dbReference>
<dbReference type="FunFam" id="1.10.8.350:FF:000001">
    <property type="entry name" value="Lytic murein transglycosylase B"/>
    <property type="match status" value="1"/>
</dbReference>
<organism evidence="5 6">
    <name type="scientific">Thiocapsa rosea</name>
    <dbReference type="NCBI Taxonomy" id="69360"/>
    <lineage>
        <taxon>Bacteria</taxon>
        <taxon>Pseudomonadati</taxon>
        <taxon>Pseudomonadota</taxon>
        <taxon>Gammaproteobacteria</taxon>
        <taxon>Chromatiales</taxon>
        <taxon>Chromatiaceae</taxon>
        <taxon>Thiocapsa</taxon>
    </lineage>
</organism>
<accession>A0A495V5P0</accession>
<dbReference type="Gene3D" id="1.10.530.10">
    <property type="match status" value="1"/>
</dbReference>
<dbReference type="PANTHER" id="PTHR30163:SF9">
    <property type="entry name" value="MEMBRANE-BOUND LYTIC MUREIN TRANSGLYCOSYLASE B"/>
    <property type="match status" value="1"/>
</dbReference>
<dbReference type="CDD" id="cd13399">
    <property type="entry name" value="Slt35-like"/>
    <property type="match status" value="1"/>
</dbReference>
<dbReference type="OrthoDB" id="9772911at2"/>
<dbReference type="InterPro" id="IPR023346">
    <property type="entry name" value="Lysozyme-like_dom_sf"/>
</dbReference>
<proteinExistence type="predicted"/>
<dbReference type="Gene3D" id="1.10.8.350">
    <property type="entry name" value="Bacterial muramidase"/>
    <property type="match status" value="1"/>
</dbReference>
<feature type="signal peptide" evidence="3">
    <location>
        <begin position="1"/>
        <end position="27"/>
    </location>
</feature>
<reference evidence="5 6" key="1">
    <citation type="submission" date="2018-10" db="EMBL/GenBank/DDBJ databases">
        <title>Genomic Encyclopedia of Archaeal and Bacterial Type Strains, Phase II (KMG-II): from individual species to whole genera.</title>
        <authorList>
            <person name="Goeker M."/>
        </authorList>
    </citation>
    <scope>NUCLEOTIDE SEQUENCE [LARGE SCALE GENOMIC DNA]</scope>
    <source>
        <strain evidence="5 6">DSM 235</strain>
    </source>
</reference>
<name>A0A495V5P0_9GAMM</name>
<evidence type="ECO:0000313" key="5">
    <source>
        <dbReference type="EMBL" id="RKT44010.1"/>
    </source>
</evidence>
<dbReference type="Pfam" id="PF13406">
    <property type="entry name" value="SLT_2"/>
    <property type="match status" value="1"/>
</dbReference>
<comment type="caution">
    <text evidence="5">The sequence shown here is derived from an EMBL/GenBank/DDBJ whole genome shotgun (WGS) entry which is preliminary data.</text>
</comment>
<evidence type="ECO:0000313" key="6">
    <source>
        <dbReference type="Proteomes" id="UP000274556"/>
    </source>
</evidence>
<evidence type="ECO:0000259" key="4">
    <source>
        <dbReference type="Pfam" id="PF13406"/>
    </source>
</evidence>
<feature type="chain" id="PRO_5019751576" evidence="3">
    <location>
        <begin position="28"/>
        <end position="358"/>
    </location>
</feature>
<dbReference type="RefSeq" id="WP_120796515.1">
    <property type="nucleotide sequence ID" value="NZ_RBXL01000001.1"/>
</dbReference>
<protein>
    <submittedName>
        <fullName evidence="5">Membrane-bound lytic murein transglycosylase B</fullName>
    </submittedName>
</protein>
<dbReference type="InterPro" id="IPR043426">
    <property type="entry name" value="MltB-like"/>
</dbReference>
<feature type="active site" evidence="1">
    <location>
        <position position="128"/>
    </location>
</feature>
<dbReference type="InterPro" id="IPR031304">
    <property type="entry name" value="SLT_2"/>
</dbReference>
<gene>
    <name evidence="5" type="ORF">BDD21_1381</name>
</gene>
<feature type="compositionally biased region" description="Basic and acidic residues" evidence="2">
    <location>
        <begin position="348"/>
        <end position="358"/>
    </location>
</feature>
<feature type="region of interest" description="Disordered" evidence="2">
    <location>
        <begin position="330"/>
        <end position="358"/>
    </location>
</feature>
<dbReference type="AlphaFoldDB" id="A0A495V5P0"/>
<feature type="domain" description="Transglycosylase SLT" evidence="4">
    <location>
        <begin position="35"/>
        <end position="326"/>
    </location>
</feature>
<dbReference type="GO" id="GO:0008933">
    <property type="term" value="F:peptidoglycan lytic transglycosylase activity"/>
    <property type="evidence" value="ECO:0007669"/>
    <property type="project" value="TreeGrafter"/>
</dbReference>
<dbReference type="EMBL" id="RBXL01000001">
    <property type="protein sequence ID" value="RKT44010.1"/>
    <property type="molecule type" value="Genomic_DNA"/>
</dbReference>
<dbReference type="InterPro" id="IPR011757">
    <property type="entry name" value="Lytic_transglycosylase_MltB"/>
</dbReference>
<dbReference type="NCBIfam" id="TIGR02282">
    <property type="entry name" value="MltB"/>
    <property type="match status" value="1"/>
</dbReference>
<sequence length="358" mass="38848">MPVARQLCFARCLVAGCLALVASQLHAEPASYAAEADVFAREMVERHGFDSADLEGVLANARYSQAIVDAMNRPYEAKPWRDYRALFVTPARIAGGVTFWSENADLLARVEADYGVAPQIIVAIIGVETNYGANVGKHRVIDALTTLGFSYPRRATFFRRELEAFLVLSREEQLDPLGAVGSYAGAMGKPQFISSSYRNYAIDFDGDGRRDLWGSNADVVGSVANYFKQHGWRPGEPVAFAAELRSGVPAGITVVEKSPALPDTTAGDLRAAGVAWDETLSADVPASLIRLDGVEDEYWVGLSNFYAITRYNHSNLYAMAVYQLSEEIRENRSKATSSGTAADPSAADAHESAENDSD</sequence>
<keyword evidence="6" id="KW-1185">Reference proteome</keyword>